<dbReference type="PANTHER" id="PTHR34353:SF2">
    <property type="entry name" value="CRISPR-ASSOCIATED ENDONUCLEASE CAS1 1"/>
    <property type="match status" value="1"/>
</dbReference>
<accession>G9YKD4</accession>
<comment type="similarity">
    <text evidence="10">Belongs to the CRISPR-associated endonuclease Cas1 family.</text>
</comment>
<sequence length="329" mass="38067">MSHVYITEDGAKLLKKGGRFLVSRNTEVLFEIPEETLESLVLIGRVNMSPAVTEHLLYKGIPVTWLSKTGRFFGRLESTNHCNAIKQAKQVLLQGTETALQLGRVIIEAKIHNQQVLLRRYNREVGSKEVQEAAEQLSRLKKKASEAPDRYTLMGNEGLAARIYFRVLSRLVPQYFLFFGRTKQPPLDPFNAIISFGYTLLFYEVYTALTNVGLHPYFGFLHALKQHHPALASDLMEEWRPALIDSLAMSLVNHHQLLPEHFEREEAAVYLNREGRFIFLTAYEKRLRSTNKYLDREQSFRQSIVFQAESFSRVLMEDNMELYTPVRLR</sequence>
<comment type="cofactor">
    <cofactor evidence="10">
        <name>Mg(2+)</name>
        <dbReference type="ChEBI" id="CHEBI:18420"/>
    </cofactor>
    <cofactor evidence="10">
        <name>Mn(2+)</name>
        <dbReference type="ChEBI" id="CHEBI:29035"/>
    </cofactor>
</comment>
<feature type="binding site" evidence="10">
    <location>
        <position position="157"/>
    </location>
    <ligand>
        <name>Mn(2+)</name>
        <dbReference type="ChEBI" id="CHEBI:29035"/>
    </ligand>
</feature>
<dbReference type="EC" id="3.1.-.-" evidence="10"/>
<evidence type="ECO:0000256" key="8">
    <source>
        <dbReference type="ARBA" id="ARBA00023211"/>
    </source>
</evidence>
<feature type="binding site" evidence="10">
    <location>
        <position position="237"/>
    </location>
    <ligand>
        <name>Mn(2+)</name>
        <dbReference type="ChEBI" id="CHEBI:29035"/>
    </ligand>
</feature>
<dbReference type="HOGENOM" id="CLU_052779_1_0_9"/>
<evidence type="ECO:0000313" key="11">
    <source>
        <dbReference type="EMBL" id="EHM37605.1"/>
    </source>
</evidence>
<evidence type="ECO:0000256" key="4">
    <source>
        <dbReference type="ARBA" id="ARBA00022801"/>
    </source>
</evidence>
<dbReference type="InterPro" id="IPR042211">
    <property type="entry name" value="CRISPR-assoc_Cas1_N"/>
</dbReference>
<dbReference type="PATRIC" id="fig|861450.3.peg.1967"/>
<evidence type="ECO:0000256" key="5">
    <source>
        <dbReference type="ARBA" id="ARBA00022842"/>
    </source>
</evidence>
<dbReference type="GO" id="GO:0003677">
    <property type="term" value="F:DNA binding"/>
    <property type="evidence" value="ECO:0007669"/>
    <property type="project" value="UniProtKB-KW"/>
</dbReference>
<evidence type="ECO:0000313" key="12">
    <source>
        <dbReference type="Proteomes" id="UP000005481"/>
    </source>
</evidence>
<dbReference type="InterPro" id="IPR050646">
    <property type="entry name" value="Cas1"/>
</dbReference>
<reference evidence="11 12" key="1">
    <citation type="submission" date="2011-08" db="EMBL/GenBank/DDBJ databases">
        <authorList>
            <person name="Weinstock G."/>
            <person name="Sodergren E."/>
            <person name="Clifton S."/>
            <person name="Fulton L."/>
            <person name="Fulton B."/>
            <person name="Courtney L."/>
            <person name="Fronick C."/>
            <person name="Harrison M."/>
            <person name="Strong C."/>
            <person name="Farmer C."/>
            <person name="Delahaunty K."/>
            <person name="Markovic C."/>
            <person name="Hall O."/>
            <person name="Minx P."/>
            <person name="Tomlinson C."/>
            <person name="Mitreva M."/>
            <person name="Hou S."/>
            <person name="Chen J."/>
            <person name="Wollam A."/>
            <person name="Pepin K.H."/>
            <person name="Johnson M."/>
            <person name="Bhonagiri V."/>
            <person name="Zhang X."/>
            <person name="Suruliraj S."/>
            <person name="Warren W."/>
            <person name="Chinwalla A."/>
            <person name="Mardis E.R."/>
            <person name="Wilson R.K."/>
        </authorList>
    </citation>
    <scope>NUCLEOTIDE SEQUENCE [LARGE SCALE GENOMIC DNA]</scope>
    <source>
        <strain evidence="11 12">F0357</strain>
    </source>
</reference>
<dbReference type="EMBL" id="AGCJ01000094">
    <property type="protein sequence ID" value="EHM37605.1"/>
    <property type="molecule type" value="Genomic_DNA"/>
</dbReference>
<dbReference type="InterPro" id="IPR042206">
    <property type="entry name" value="CRISPR-assoc_Cas1_C"/>
</dbReference>
<dbReference type="Proteomes" id="UP000005481">
    <property type="component" value="Unassembled WGS sequence"/>
</dbReference>
<keyword evidence="2 10" id="KW-0479">Metal-binding</keyword>
<evidence type="ECO:0000256" key="10">
    <source>
        <dbReference type="HAMAP-Rule" id="MF_01470"/>
    </source>
</evidence>
<proteinExistence type="inferred from homology"/>
<keyword evidence="6 10" id="KW-0051">Antiviral defense</keyword>
<evidence type="ECO:0000256" key="1">
    <source>
        <dbReference type="ARBA" id="ARBA00022722"/>
    </source>
</evidence>
<dbReference type="NCBIfam" id="TIGR00287">
    <property type="entry name" value="cas1"/>
    <property type="match status" value="1"/>
</dbReference>
<comment type="function">
    <text evidence="10">CRISPR (clustered regularly interspaced short palindromic repeat), is an adaptive immune system that provides protection against mobile genetic elements (viruses, transposable elements and conjugative plasmids). CRISPR clusters contain spacers, sequences complementary to antecedent mobile elements, and target invading nucleic acids. CRISPR clusters are transcribed and processed into CRISPR RNA (crRNA). Acts as a dsDNA endonuclease. Involved in the integration of spacer DNA into the CRISPR cassette.</text>
</comment>
<dbReference type="GO" id="GO:0016787">
    <property type="term" value="F:hydrolase activity"/>
    <property type="evidence" value="ECO:0007669"/>
    <property type="project" value="UniProtKB-KW"/>
</dbReference>
<evidence type="ECO:0000256" key="2">
    <source>
        <dbReference type="ARBA" id="ARBA00022723"/>
    </source>
</evidence>
<keyword evidence="4 10" id="KW-0378">Hydrolase</keyword>
<dbReference type="InterPro" id="IPR002729">
    <property type="entry name" value="CRISPR-assoc_Cas1"/>
</dbReference>
<feature type="binding site" evidence="10">
    <location>
        <position position="222"/>
    </location>
    <ligand>
        <name>Mn(2+)</name>
        <dbReference type="ChEBI" id="CHEBI:29035"/>
    </ligand>
</feature>
<gene>
    <name evidence="10" type="primary">cas1</name>
    <name evidence="11" type="ORF">HMPREF0080_02144</name>
</gene>
<dbReference type="GO" id="GO:0046872">
    <property type="term" value="F:metal ion binding"/>
    <property type="evidence" value="ECO:0007669"/>
    <property type="project" value="UniProtKB-UniRule"/>
</dbReference>
<dbReference type="GO" id="GO:0043571">
    <property type="term" value="P:maintenance of CRISPR repeat elements"/>
    <property type="evidence" value="ECO:0007669"/>
    <property type="project" value="UniProtKB-UniRule"/>
</dbReference>
<name>G9YKD4_9FIRM</name>
<protein>
    <recommendedName>
        <fullName evidence="10">CRISPR-associated endonuclease Cas1</fullName>
        <ecNumber evidence="10">3.1.-.-</ecNumber>
    </recommendedName>
</protein>
<dbReference type="Gene3D" id="3.100.10.20">
    <property type="entry name" value="CRISPR-associated endonuclease Cas1, N-terminal domain"/>
    <property type="match status" value="1"/>
</dbReference>
<dbReference type="STRING" id="861450.HMPREF0080_02144"/>
<organism evidence="11 12">
    <name type="scientific">Anaeroglobus geminatus F0357</name>
    <dbReference type="NCBI Taxonomy" id="861450"/>
    <lineage>
        <taxon>Bacteria</taxon>
        <taxon>Bacillati</taxon>
        <taxon>Bacillota</taxon>
        <taxon>Negativicutes</taxon>
        <taxon>Veillonellales</taxon>
        <taxon>Veillonellaceae</taxon>
        <taxon>Anaeroglobus</taxon>
    </lineage>
</organism>
<dbReference type="Pfam" id="PF01867">
    <property type="entry name" value="Cas_Cas1"/>
    <property type="match status" value="1"/>
</dbReference>
<keyword evidence="8 10" id="KW-0464">Manganese</keyword>
<comment type="caution">
    <text evidence="11">The sequence shown here is derived from an EMBL/GenBank/DDBJ whole genome shotgun (WGS) entry which is preliminary data.</text>
</comment>
<dbReference type="CDD" id="cd09634">
    <property type="entry name" value="Cas1_I-II-III"/>
    <property type="match status" value="1"/>
</dbReference>
<keyword evidence="3 10" id="KW-0255">Endonuclease</keyword>
<dbReference type="HAMAP" id="MF_01470">
    <property type="entry name" value="Cas1"/>
    <property type="match status" value="1"/>
</dbReference>
<evidence type="ECO:0000256" key="6">
    <source>
        <dbReference type="ARBA" id="ARBA00023118"/>
    </source>
</evidence>
<dbReference type="eggNOG" id="COG1518">
    <property type="taxonomic scope" value="Bacteria"/>
</dbReference>
<keyword evidence="1 10" id="KW-0540">Nuclease</keyword>
<keyword evidence="12" id="KW-1185">Reference proteome</keyword>
<evidence type="ECO:0000256" key="9">
    <source>
        <dbReference type="ARBA" id="ARBA00038592"/>
    </source>
</evidence>
<keyword evidence="7 10" id="KW-0238">DNA-binding</keyword>
<dbReference type="RefSeq" id="WP_006791105.1">
    <property type="nucleotide sequence ID" value="NZ_JH417616.1"/>
</dbReference>
<evidence type="ECO:0000256" key="7">
    <source>
        <dbReference type="ARBA" id="ARBA00023125"/>
    </source>
</evidence>
<dbReference type="OrthoDB" id="9803119at2"/>
<dbReference type="PANTHER" id="PTHR34353">
    <property type="entry name" value="CRISPR-ASSOCIATED ENDONUCLEASE CAS1 1"/>
    <property type="match status" value="1"/>
</dbReference>
<dbReference type="GO" id="GO:0004519">
    <property type="term" value="F:endonuclease activity"/>
    <property type="evidence" value="ECO:0007669"/>
    <property type="project" value="UniProtKB-UniRule"/>
</dbReference>
<comment type="subunit">
    <text evidence="9 10">Homodimer, forms a heterotetramer with a Cas2 homodimer.</text>
</comment>
<dbReference type="Gene3D" id="1.20.120.920">
    <property type="entry name" value="CRISPR-associated endonuclease Cas1, C-terminal domain"/>
    <property type="match status" value="1"/>
</dbReference>
<keyword evidence="5 10" id="KW-0460">Magnesium</keyword>
<dbReference type="AlphaFoldDB" id="G9YKD4"/>
<evidence type="ECO:0000256" key="3">
    <source>
        <dbReference type="ARBA" id="ARBA00022759"/>
    </source>
</evidence>
<dbReference type="GO" id="GO:0051607">
    <property type="term" value="P:defense response to virus"/>
    <property type="evidence" value="ECO:0007669"/>
    <property type="project" value="UniProtKB-UniRule"/>
</dbReference>